<reference evidence="3 4" key="1">
    <citation type="submission" date="2016-09" db="EMBL/GenBank/DDBJ databases">
        <title>Streptomyces rubrolavendulae MJM4426 Genome sequencing and assembly.</title>
        <authorList>
            <person name="Kim J.-G."/>
        </authorList>
    </citation>
    <scope>NUCLEOTIDE SEQUENCE [LARGE SCALE GENOMIC DNA]</scope>
    <source>
        <strain evidence="3 4">MJM4426</strain>
    </source>
</reference>
<dbReference type="GO" id="GO:0016020">
    <property type="term" value="C:membrane"/>
    <property type="evidence" value="ECO:0007669"/>
    <property type="project" value="InterPro"/>
</dbReference>
<feature type="transmembrane region" description="Helical" evidence="2">
    <location>
        <begin position="99"/>
        <end position="122"/>
    </location>
</feature>
<keyword evidence="4" id="KW-1185">Reference proteome</keyword>
<dbReference type="STRING" id="285473.A4G23_00669"/>
<accession>A0A1D8FXE3</accession>
<name>A0A1D8FXE3_9ACTN</name>
<dbReference type="RefSeq" id="WP_031131242.1">
    <property type="nucleotide sequence ID" value="NZ_CP017316.1"/>
</dbReference>
<dbReference type="PANTHER" id="PTHR35335:SF1">
    <property type="entry name" value="UPF0716 PROTEIN FXSA"/>
    <property type="match status" value="1"/>
</dbReference>
<keyword evidence="2" id="KW-0472">Membrane</keyword>
<organism evidence="3 4">
    <name type="scientific">Streptomyces rubrolavendulae</name>
    <dbReference type="NCBI Taxonomy" id="285473"/>
    <lineage>
        <taxon>Bacteria</taxon>
        <taxon>Bacillati</taxon>
        <taxon>Actinomycetota</taxon>
        <taxon>Actinomycetes</taxon>
        <taxon>Kitasatosporales</taxon>
        <taxon>Streptomycetaceae</taxon>
        <taxon>Streptomyces</taxon>
    </lineage>
</organism>
<keyword evidence="2" id="KW-1133">Transmembrane helix</keyword>
<proteinExistence type="predicted"/>
<feature type="compositionally biased region" description="Pro residues" evidence="1">
    <location>
        <begin position="173"/>
        <end position="182"/>
    </location>
</feature>
<dbReference type="NCBIfam" id="NF008528">
    <property type="entry name" value="PRK11463.1-2"/>
    <property type="match status" value="1"/>
</dbReference>
<dbReference type="OrthoDB" id="5192742at2"/>
<dbReference type="PANTHER" id="PTHR35335">
    <property type="entry name" value="UPF0716 PROTEIN FXSA"/>
    <property type="match status" value="1"/>
</dbReference>
<dbReference type="GeneID" id="91402118"/>
<feature type="transmembrane region" description="Helical" evidence="2">
    <location>
        <begin position="44"/>
        <end position="62"/>
    </location>
</feature>
<evidence type="ECO:0000313" key="4">
    <source>
        <dbReference type="Proteomes" id="UP000095349"/>
    </source>
</evidence>
<feature type="transmembrane region" description="Helical" evidence="2">
    <location>
        <begin position="19"/>
        <end position="38"/>
    </location>
</feature>
<dbReference type="NCBIfam" id="NF008527">
    <property type="entry name" value="PRK11463.1-1"/>
    <property type="match status" value="1"/>
</dbReference>
<dbReference type="Pfam" id="PF04186">
    <property type="entry name" value="FxsA"/>
    <property type="match status" value="1"/>
</dbReference>
<dbReference type="PATRIC" id="fig|285473.5.peg.709"/>
<gene>
    <name evidence="3" type="ORF">A4G23_00669</name>
</gene>
<protein>
    <submittedName>
        <fullName evidence="3">Phage T7 F exclusion suppressor FxsA</fullName>
    </submittedName>
</protein>
<dbReference type="Proteomes" id="UP000095349">
    <property type="component" value="Chromosome"/>
</dbReference>
<evidence type="ECO:0000313" key="3">
    <source>
        <dbReference type="EMBL" id="AOT57873.1"/>
    </source>
</evidence>
<evidence type="ECO:0000256" key="1">
    <source>
        <dbReference type="SAM" id="MobiDB-lite"/>
    </source>
</evidence>
<sequence length="182" mass="18931">MTTGAPLPPTRGRSRARTLVPLGLAAWLVLEIWLLTLVADASSALVVLALLVGGGLLGAAVVKRAGRRAFTTLTQTLQRQQAGGVPAAPGKGGDGNGMLMLGGLLLMLPGLASDALGLLLLLPPVRTAAARYAERTLDRRMGTLLRQARVHRPDGKVVQGEVIRDTPEDPAGPRGPRPPLTP</sequence>
<dbReference type="InterPro" id="IPR007313">
    <property type="entry name" value="FxsA"/>
</dbReference>
<evidence type="ECO:0000256" key="2">
    <source>
        <dbReference type="SAM" id="Phobius"/>
    </source>
</evidence>
<dbReference type="EMBL" id="CP017316">
    <property type="protein sequence ID" value="AOT57873.1"/>
    <property type="molecule type" value="Genomic_DNA"/>
</dbReference>
<dbReference type="KEGG" id="srn:A4G23_00669"/>
<dbReference type="AlphaFoldDB" id="A0A1D8FXE3"/>
<keyword evidence="2" id="KW-0812">Transmembrane</keyword>
<feature type="region of interest" description="Disordered" evidence="1">
    <location>
        <begin position="155"/>
        <end position="182"/>
    </location>
</feature>